<protein>
    <submittedName>
        <fullName evidence="4">Acetyltransferase (GNAT) family protein</fullName>
    </submittedName>
</protein>
<dbReference type="InterPro" id="IPR000182">
    <property type="entry name" value="GNAT_dom"/>
</dbReference>
<dbReference type="EMBL" id="FRBL01000002">
    <property type="protein sequence ID" value="SHL12132.1"/>
    <property type="molecule type" value="Genomic_DNA"/>
</dbReference>
<name>A0A1M6Y1M0_9BACT</name>
<dbReference type="Proteomes" id="UP000184420">
    <property type="component" value="Unassembled WGS sequence"/>
</dbReference>
<dbReference type="SUPFAM" id="SSF55729">
    <property type="entry name" value="Acyl-CoA N-acyltransferases (Nat)"/>
    <property type="match status" value="1"/>
</dbReference>
<feature type="domain" description="N-acetyltransferase" evidence="3">
    <location>
        <begin position="7"/>
        <end position="146"/>
    </location>
</feature>
<dbReference type="RefSeq" id="WP_073078717.1">
    <property type="nucleotide sequence ID" value="NZ_FRBL01000002.1"/>
</dbReference>
<dbReference type="Gene3D" id="3.40.630.30">
    <property type="match status" value="1"/>
</dbReference>
<dbReference type="OrthoDB" id="9792929at2"/>
<dbReference type="PANTHER" id="PTHR43877">
    <property type="entry name" value="AMINOALKYLPHOSPHONATE N-ACETYLTRANSFERASE-RELATED-RELATED"/>
    <property type="match status" value="1"/>
</dbReference>
<dbReference type="GO" id="GO:0016747">
    <property type="term" value="F:acyltransferase activity, transferring groups other than amino-acyl groups"/>
    <property type="evidence" value="ECO:0007669"/>
    <property type="project" value="InterPro"/>
</dbReference>
<organism evidence="4 5">
    <name type="scientific">Chitinophaga jiangningensis</name>
    <dbReference type="NCBI Taxonomy" id="1419482"/>
    <lineage>
        <taxon>Bacteria</taxon>
        <taxon>Pseudomonadati</taxon>
        <taxon>Bacteroidota</taxon>
        <taxon>Chitinophagia</taxon>
        <taxon>Chitinophagales</taxon>
        <taxon>Chitinophagaceae</taxon>
        <taxon>Chitinophaga</taxon>
    </lineage>
</organism>
<evidence type="ECO:0000256" key="2">
    <source>
        <dbReference type="ARBA" id="ARBA00023315"/>
    </source>
</evidence>
<dbReference type="Pfam" id="PF00583">
    <property type="entry name" value="Acetyltransf_1"/>
    <property type="match status" value="1"/>
</dbReference>
<dbReference type="AlphaFoldDB" id="A0A1M6Y1M0"/>
<keyword evidence="5" id="KW-1185">Reference proteome</keyword>
<sequence length="146" mass="16667">MEIIQASTLHLNEVAVLFDTYRTFYKAAPDFEGALKFISERMEKGESRIYVALESDEIVGFMQLYPIFTSLGMKRAWLLNDLFVLEAHRGKGAGSMLVDAARQLAIDTGAGYVTLQTEVTNETAQRLYEEKGFKKDTDFYYYYLSV</sequence>
<dbReference type="InterPro" id="IPR016181">
    <property type="entry name" value="Acyl_CoA_acyltransferase"/>
</dbReference>
<dbReference type="CDD" id="cd04301">
    <property type="entry name" value="NAT_SF"/>
    <property type="match status" value="1"/>
</dbReference>
<evidence type="ECO:0000256" key="1">
    <source>
        <dbReference type="ARBA" id="ARBA00022679"/>
    </source>
</evidence>
<keyword evidence="2" id="KW-0012">Acyltransferase</keyword>
<dbReference type="STRING" id="1419482.SAMN05444266_102112"/>
<dbReference type="PANTHER" id="PTHR43877:SF2">
    <property type="entry name" value="AMINOALKYLPHOSPHONATE N-ACETYLTRANSFERASE-RELATED"/>
    <property type="match status" value="1"/>
</dbReference>
<reference evidence="4 5" key="1">
    <citation type="submission" date="2016-11" db="EMBL/GenBank/DDBJ databases">
        <authorList>
            <person name="Jaros S."/>
            <person name="Januszkiewicz K."/>
            <person name="Wedrychowicz H."/>
        </authorList>
    </citation>
    <scope>NUCLEOTIDE SEQUENCE [LARGE SCALE GENOMIC DNA]</scope>
    <source>
        <strain evidence="4 5">DSM 27406</strain>
    </source>
</reference>
<dbReference type="InterPro" id="IPR050832">
    <property type="entry name" value="Bact_Acetyltransf"/>
</dbReference>
<evidence type="ECO:0000313" key="4">
    <source>
        <dbReference type="EMBL" id="SHL12132.1"/>
    </source>
</evidence>
<keyword evidence="1 4" id="KW-0808">Transferase</keyword>
<gene>
    <name evidence="4" type="ORF">SAMN05444266_102112</name>
</gene>
<accession>A0A1M6Y1M0</accession>
<dbReference type="PROSITE" id="PS51186">
    <property type="entry name" value="GNAT"/>
    <property type="match status" value="1"/>
</dbReference>
<evidence type="ECO:0000313" key="5">
    <source>
        <dbReference type="Proteomes" id="UP000184420"/>
    </source>
</evidence>
<proteinExistence type="predicted"/>
<evidence type="ECO:0000259" key="3">
    <source>
        <dbReference type="PROSITE" id="PS51186"/>
    </source>
</evidence>